<dbReference type="AlphaFoldDB" id="A0A9P8GSS7"/>
<feature type="region of interest" description="Disordered" evidence="1">
    <location>
        <begin position="188"/>
        <end position="208"/>
    </location>
</feature>
<evidence type="ECO:0000313" key="2">
    <source>
        <dbReference type="EMBL" id="KAH0237735.1"/>
    </source>
</evidence>
<reference evidence="2" key="2">
    <citation type="submission" date="2021-08" db="EMBL/GenBank/DDBJ databases">
        <authorList>
            <person name="Gostincar C."/>
            <person name="Sun X."/>
            <person name="Song Z."/>
            <person name="Gunde-Cimerman N."/>
        </authorList>
    </citation>
    <scope>NUCLEOTIDE SEQUENCE</scope>
    <source>
        <strain evidence="2">EXF-8016</strain>
    </source>
</reference>
<feature type="compositionally biased region" description="Polar residues" evidence="1">
    <location>
        <begin position="339"/>
        <end position="350"/>
    </location>
</feature>
<name>A0A9P8GSS7_AURME</name>
<evidence type="ECO:0000313" key="3">
    <source>
        <dbReference type="Proteomes" id="UP000767238"/>
    </source>
</evidence>
<dbReference type="Proteomes" id="UP000767238">
    <property type="component" value="Unassembled WGS sequence"/>
</dbReference>
<dbReference type="EMBL" id="JAHFYH010000001">
    <property type="protein sequence ID" value="KAH0237735.1"/>
    <property type="molecule type" value="Genomic_DNA"/>
</dbReference>
<gene>
    <name evidence="2" type="ORF">KCV03_g416</name>
</gene>
<feature type="compositionally biased region" description="Polar residues" evidence="1">
    <location>
        <begin position="188"/>
        <end position="197"/>
    </location>
</feature>
<feature type="region of interest" description="Disordered" evidence="1">
    <location>
        <begin position="339"/>
        <end position="362"/>
    </location>
</feature>
<comment type="caution">
    <text evidence="2">The sequence shown here is derived from an EMBL/GenBank/DDBJ whole genome shotgun (WGS) entry which is preliminary data.</text>
</comment>
<evidence type="ECO:0000256" key="1">
    <source>
        <dbReference type="SAM" id="MobiDB-lite"/>
    </source>
</evidence>
<reference evidence="2" key="1">
    <citation type="journal article" date="2021" name="J Fungi (Basel)">
        <title>Virulence traits and population genomics of the black yeast Aureobasidium melanogenum.</title>
        <authorList>
            <person name="Cernosa A."/>
            <person name="Sun X."/>
            <person name="Gostincar C."/>
            <person name="Fang C."/>
            <person name="Gunde-Cimerman N."/>
            <person name="Song Z."/>
        </authorList>
    </citation>
    <scope>NUCLEOTIDE SEQUENCE</scope>
    <source>
        <strain evidence="2">EXF-8016</strain>
    </source>
</reference>
<sequence>MHTQIYAREALWMRLARCVSRVGIATSGPTRCADGRWLASGGVAKSRWDRGWWIMMGDDHGLDGNPRVGRGLRLLERVRASLLSRREGRQFSRPRHGFSKRNNDFSVCGTAARARGRVIILVNITRAVDRRLDCAISSFLAGGGGGRSSCGCVKRTEPVETVETGMAGTYTKVAPLLAPQNANRPKISASTGTSMTVPKSEDGVGQQHSANDWHIYRRQKQMREVTCQATYTTAHVGGAWSLSRKSSSQHFSAAATANSIIMQSEQPLHLVTPFRLQKFMMTLPQGACQSALQNASGAPPELRHLGSVHLVRLFPLRLHDASSSETACSRCGCGRTKACSHSSPTPSPQHVNPPAQPSKNRTMSLAARTIATKGDEQLVPCRANRFLRPQFRTEPSAPKCLYVFYSTVPPCRRLTTLDSFD</sequence>
<protein>
    <submittedName>
        <fullName evidence="2">Uncharacterized protein</fullName>
    </submittedName>
</protein>
<accession>A0A9P8GSS7</accession>
<proteinExistence type="predicted"/>
<organism evidence="2 3">
    <name type="scientific">Aureobasidium melanogenum</name>
    <name type="common">Aureobasidium pullulans var. melanogenum</name>
    <dbReference type="NCBI Taxonomy" id="46634"/>
    <lineage>
        <taxon>Eukaryota</taxon>
        <taxon>Fungi</taxon>
        <taxon>Dikarya</taxon>
        <taxon>Ascomycota</taxon>
        <taxon>Pezizomycotina</taxon>
        <taxon>Dothideomycetes</taxon>
        <taxon>Dothideomycetidae</taxon>
        <taxon>Dothideales</taxon>
        <taxon>Saccotheciaceae</taxon>
        <taxon>Aureobasidium</taxon>
    </lineage>
</organism>
<feature type="non-terminal residue" evidence="2">
    <location>
        <position position="421"/>
    </location>
</feature>